<keyword evidence="7" id="KW-0539">Nucleus</keyword>
<keyword evidence="6" id="KW-0804">Transcription</keyword>
<evidence type="ECO:0000256" key="9">
    <source>
        <dbReference type="SAM" id="MobiDB-lite"/>
    </source>
</evidence>
<dbReference type="SMART" id="SM00415">
    <property type="entry name" value="HSF"/>
    <property type="match status" value="1"/>
</dbReference>
<comment type="caution">
    <text evidence="11">The sequence shown here is derived from an EMBL/GenBank/DDBJ whole genome shotgun (WGS) entry which is preliminary data.</text>
</comment>
<dbReference type="PANTHER" id="PTHR10015">
    <property type="entry name" value="HEAT SHOCK TRANSCRIPTION FACTOR"/>
    <property type="match status" value="1"/>
</dbReference>
<evidence type="ECO:0000256" key="2">
    <source>
        <dbReference type="ARBA" id="ARBA00022553"/>
    </source>
</evidence>
<keyword evidence="2" id="KW-0597">Phosphoprotein</keyword>
<comment type="similarity">
    <text evidence="8">Belongs to the HSF family. Class A subfamily.</text>
</comment>
<feature type="compositionally biased region" description="Basic and acidic residues" evidence="9">
    <location>
        <begin position="1"/>
        <end position="10"/>
    </location>
</feature>
<evidence type="ECO:0000259" key="10">
    <source>
        <dbReference type="PROSITE" id="PS00434"/>
    </source>
</evidence>
<dbReference type="Gene3D" id="1.10.10.10">
    <property type="entry name" value="Winged helix-like DNA-binding domain superfamily/Winged helix DNA-binding domain"/>
    <property type="match status" value="1"/>
</dbReference>
<dbReference type="Proteomes" id="UP001314170">
    <property type="component" value="Unassembled WGS sequence"/>
</dbReference>
<evidence type="ECO:0000256" key="8">
    <source>
        <dbReference type="ARBA" id="ARBA00061350"/>
    </source>
</evidence>
<feature type="domain" description="HSF-type DNA-binding" evidence="10">
    <location>
        <begin position="83"/>
        <end position="107"/>
    </location>
</feature>
<dbReference type="InterPro" id="IPR036388">
    <property type="entry name" value="WH-like_DNA-bd_sf"/>
</dbReference>
<sequence length="422" mass="47804">MEGVVVKEEETVTCTGGGASPSSSSSSFSPHPMEGLHEVGPPPFLTKTYEMVEDPSTDTVVSWSRGRNSFIVWDSHKFSTTLLPRYFKHSNFSSFIRQLNTYGFRKVDPDRWEFANEGFLGGQKHLLKTIKRRRHLPQTTQQQGGEACVEIGQYEFEGEIERLKRDRNVLMAEIVRLRQQQQQSREHITAMEDRLLGTERKQQQMMAFLAKALNNPSFIQQFAQRSVQRREVRGVEIGRKRRLTASSSVENLQEEVASVAAGGGQYMDYLNQDLATMENEMETLLSAALDNESSSDIKDPIASSMLTKSGGSNLDAVNETIWEELLTDDLLSGNPYEEVVVSDEPEADVEVEDLVAKPVDCTDDFQDLVDQMGYLRFLCCLFVTEDHIVYRTGMVEVARGPTNVIVLLPARQRRFFRRAVRP</sequence>
<evidence type="ECO:0000256" key="3">
    <source>
        <dbReference type="ARBA" id="ARBA00023015"/>
    </source>
</evidence>
<dbReference type="EMBL" id="CAWUPB010001194">
    <property type="protein sequence ID" value="CAK7352920.1"/>
    <property type="molecule type" value="Genomic_DNA"/>
</dbReference>
<keyword evidence="12" id="KW-1185">Reference proteome</keyword>
<evidence type="ECO:0000313" key="11">
    <source>
        <dbReference type="EMBL" id="CAK7352920.1"/>
    </source>
</evidence>
<dbReference type="FunFam" id="1.10.10.10:FF:000057">
    <property type="entry name" value="Heat shock transcription factor 1"/>
    <property type="match status" value="1"/>
</dbReference>
<dbReference type="Pfam" id="PF00447">
    <property type="entry name" value="HSF_DNA-bind"/>
    <property type="match status" value="1"/>
</dbReference>
<evidence type="ECO:0000256" key="7">
    <source>
        <dbReference type="ARBA" id="ARBA00023242"/>
    </source>
</evidence>
<accession>A0AAV1SL00</accession>
<keyword evidence="4" id="KW-0346">Stress response</keyword>
<keyword evidence="3" id="KW-0805">Transcription regulation</keyword>
<dbReference type="InterPro" id="IPR036390">
    <property type="entry name" value="WH_DNA-bd_sf"/>
</dbReference>
<protein>
    <recommendedName>
        <fullName evidence="10">HSF-type DNA-binding domain-containing protein</fullName>
    </recommendedName>
</protein>
<proteinExistence type="inferred from homology"/>
<evidence type="ECO:0000313" key="12">
    <source>
        <dbReference type="Proteomes" id="UP001314170"/>
    </source>
</evidence>
<dbReference type="GO" id="GO:0003700">
    <property type="term" value="F:DNA-binding transcription factor activity"/>
    <property type="evidence" value="ECO:0007669"/>
    <property type="project" value="InterPro"/>
</dbReference>
<evidence type="ECO:0000256" key="5">
    <source>
        <dbReference type="ARBA" id="ARBA00023125"/>
    </source>
</evidence>
<feature type="compositionally biased region" description="Low complexity" evidence="9">
    <location>
        <begin position="20"/>
        <end position="30"/>
    </location>
</feature>
<evidence type="ECO:0000256" key="4">
    <source>
        <dbReference type="ARBA" id="ARBA00023016"/>
    </source>
</evidence>
<name>A0AAV1SL00_9ROSI</name>
<dbReference type="PRINTS" id="PR00056">
    <property type="entry name" value="HSFDOMAIN"/>
</dbReference>
<dbReference type="InterPro" id="IPR000232">
    <property type="entry name" value="HSF_DNA-bd"/>
</dbReference>
<dbReference type="PANTHER" id="PTHR10015:SF338">
    <property type="entry name" value="HEAT STRESS TRANSCRIPTION FACTOR A-2"/>
    <property type="match status" value="1"/>
</dbReference>
<comment type="subcellular location">
    <subcellularLocation>
        <location evidence="1">Nucleus</location>
    </subcellularLocation>
</comment>
<gene>
    <name evidence="11" type="ORF">DCAF_LOCUS24467</name>
</gene>
<dbReference type="GO" id="GO:0006357">
    <property type="term" value="P:regulation of transcription by RNA polymerase II"/>
    <property type="evidence" value="ECO:0007669"/>
    <property type="project" value="TreeGrafter"/>
</dbReference>
<keyword evidence="5" id="KW-0238">DNA-binding</keyword>
<dbReference type="PROSITE" id="PS00434">
    <property type="entry name" value="HSF_DOMAIN"/>
    <property type="match status" value="1"/>
</dbReference>
<evidence type="ECO:0000256" key="6">
    <source>
        <dbReference type="ARBA" id="ARBA00023163"/>
    </source>
</evidence>
<dbReference type="GO" id="GO:0000978">
    <property type="term" value="F:RNA polymerase II cis-regulatory region sequence-specific DNA binding"/>
    <property type="evidence" value="ECO:0007669"/>
    <property type="project" value="TreeGrafter"/>
</dbReference>
<dbReference type="SUPFAM" id="SSF46785">
    <property type="entry name" value="Winged helix' DNA-binding domain"/>
    <property type="match status" value="1"/>
</dbReference>
<dbReference type="GO" id="GO:0005634">
    <property type="term" value="C:nucleus"/>
    <property type="evidence" value="ECO:0007669"/>
    <property type="project" value="UniProtKB-SubCell"/>
</dbReference>
<evidence type="ECO:0000256" key="1">
    <source>
        <dbReference type="ARBA" id="ARBA00004123"/>
    </source>
</evidence>
<dbReference type="GO" id="GO:0034605">
    <property type="term" value="P:cellular response to heat"/>
    <property type="evidence" value="ECO:0007669"/>
    <property type="project" value="TreeGrafter"/>
</dbReference>
<feature type="region of interest" description="Disordered" evidence="9">
    <location>
        <begin position="1"/>
        <end position="39"/>
    </location>
</feature>
<reference evidence="11 12" key="1">
    <citation type="submission" date="2024-01" db="EMBL/GenBank/DDBJ databases">
        <authorList>
            <person name="Waweru B."/>
        </authorList>
    </citation>
    <scope>NUCLEOTIDE SEQUENCE [LARGE SCALE GENOMIC DNA]</scope>
</reference>
<dbReference type="AlphaFoldDB" id="A0AAV1SL00"/>
<organism evidence="11 12">
    <name type="scientific">Dovyalis caffra</name>
    <dbReference type="NCBI Taxonomy" id="77055"/>
    <lineage>
        <taxon>Eukaryota</taxon>
        <taxon>Viridiplantae</taxon>
        <taxon>Streptophyta</taxon>
        <taxon>Embryophyta</taxon>
        <taxon>Tracheophyta</taxon>
        <taxon>Spermatophyta</taxon>
        <taxon>Magnoliopsida</taxon>
        <taxon>eudicotyledons</taxon>
        <taxon>Gunneridae</taxon>
        <taxon>Pentapetalae</taxon>
        <taxon>rosids</taxon>
        <taxon>fabids</taxon>
        <taxon>Malpighiales</taxon>
        <taxon>Salicaceae</taxon>
        <taxon>Flacourtieae</taxon>
        <taxon>Dovyalis</taxon>
    </lineage>
</organism>